<feature type="signal peptide" evidence="4">
    <location>
        <begin position="1"/>
        <end position="22"/>
    </location>
</feature>
<proteinExistence type="inferred from homology"/>
<dbReference type="PANTHER" id="PTHR30036">
    <property type="entry name" value="D-XYLOSE-BINDING PERIPLASMIC PROTEIN"/>
    <property type="match status" value="1"/>
</dbReference>
<evidence type="ECO:0000259" key="5">
    <source>
        <dbReference type="Pfam" id="PF13407"/>
    </source>
</evidence>
<sequence>MRWKSRVSVVMLLVALALFATACGGGQTGNSNQSGQSGTSQTEQGGQGSSEKLAGVPEGVQGNIKIAVIRNLPSDDHTKQFLDGARSEGESFGFKVDTFIAENDDAKFQELVAQAIQKDYQGLIISHGKKDYSYDMIKPAIDKGIKVVAFDTVIDKDGASLPEVTTTFQNDHMLANLSLEAMVQDFSDRKPVRVIKLWFGGVPPLDRREEIYKQFEEQGKIQTLETIGPTNFQDVQGDIASKVSAILAKYPPGTVDAIWGSWDEMAKGAFKALEETGRKDIKLFSIDISNQDINLMRQAGSPWIATAAVDPRLIGIMDMRLLAMKLAGSEIPSTYELEPALVKQNQLKEDTNMLNLKDVVPGWGQSDDFDEPWMKTLREHYGTK</sequence>
<evidence type="ECO:0000313" key="7">
    <source>
        <dbReference type="Proteomes" id="UP000244338"/>
    </source>
</evidence>
<dbReference type="PANTHER" id="PTHR30036:SF7">
    <property type="entry name" value="ABC TRANSPORTER PERIPLASMIC-BINDING PROTEIN YPHF"/>
    <property type="match status" value="1"/>
</dbReference>
<protein>
    <submittedName>
        <fullName evidence="6">Putative sugar ABC transporter</fullName>
    </submittedName>
</protein>
<keyword evidence="4" id="KW-0732">Signal</keyword>
<name>A0A2R6XYU5_9BACL</name>
<dbReference type="Pfam" id="PF13407">
    <property type="entry name" value="Peripla_BP_4"/>
    <property type="match status" value="1"/>
</dbReference>
<comment type="similarity">
    <text evidence="2">Belongs to the bacterial solute-binding protein 2 family.</text>
</comment>
<reference evidence="7" key="1">
    <citation type="journal article" date="2018" name="Sci. Rep.">
        <title>Lignite coal burning seam in the remote Altai Mountains harbors a hydrogen-driven thermophilic microbial community.</title>
        <authorList>
            <person name="Kadnikov V.V."/>
            <person name="Mardanov A.V."/>
            <person name="Ivasenko D.A."/>
            <person name="Antsiferov D.V."/>
            <person name="Beletsky A.V."/>
            <person name="Karnachuk O.V."/>
            <person name="Ravin N.V."/>
        </authorList>
    </citation>
    <scope>NUCLEOTIDE SEQUENCE [LARGE SCALE GENOMIC DNA]</scope>
</reference>
<dbReference type="SUPFAM" id="SSF53822">
    <property type="entry name" value="Periplasmic binding protein-like I"/>
    <property type="match status" value="1"/>
</dbReference>
<feature type="domain" description="Periplasmic binding protein" evidence="5">
    <location>
        <begin position="66"/>
        <end position="328"/>
    </location>
</feature>
<dbReference type="InterPro" id="IPR028082">
    <property type="entry name" value="Peripla_BP_I"/>
</dbReference>
<dbReference type="GO" id="GO:0030246">
    <property type="term" value="F:carbohydrate binding"/>
    <property type="evidence" value="ECO:0007669"/>
    <property type="project" value="TreeGrafter"/>
</dbReference>
<feature type="compositionally biased region" description="Low complexity" evidence="3">
    <location>
        <begin position="29"/>
        <end position="44"/>
    </location>
</feature>
<gene>
    <name evidence="6" type="ORF">BSOLF_1812</name>
</gene>
<feature type="chain" id="PRO_5015319771" evidence="4">
    <location>
        <begin position="23"/>
        <end position="384"/>
    </location>
</feature>
<evidence type="ECO:0000256" key="2">
    <source>
        <dbReference type="ARBA" id="ARBA00007639"/>
    </source>
</evidence>
<dbReference type="AlphaFoldDB" id="A0A2R6XYU5"/>
<organism evidence="6 7">
    <name type="scientific">Candidatus Carbonibacillus altaicus</name>
    <dbReference type="NCBI Taxonomy" id="2163959"/>
    <lineage>
        <taxon>Bacteria</taxon>
        <taxon>Bacillati</taxon>
        <taxon>Bacillota</taxon>
        <taxon>Bacilli</taxon>
        <taxon>Bacillales</taxon>
        <taxon>Candidatus Carbonibacillus</taxon>
    </lineage>
</organism>
<feature type="region of interest" description="Disordered" evidence="3">
    <location>
        <begin position="27"/>
        <end position="55"/>
    </location>
</feature>
<dbReference type="EMBL" id="PEBX01000095">
    <property type="protein sequence ID" value="PTQ55580.1"/>
    <property type="molecule type" value="Genomic_DNA"/>
</dbReference>
<evidence type="ECO:0000256" key="1">
    <source>
        <dbReference type="ARBA" id="ARBA00004196"/>
    </source>
</evidence>
<comment type="caution">
    <text evidence="6">The sequence shown here is derived from an EMBL/GenBank/DDBJ whole genome shotgun (WGS) entry which is preliminary data.</text>
</comment>
<accession>A0A2R6XYU5</accession>
<evidence type="ECO:0000313" key="6">
    <source>
        <dbReference type="EMBL" id="PTQ55580.1"/>
    </source>
</evidence>
<dbReference type="Proteomes" id="UP000244338">
    <property type="component" value="Unassembled WGS sequence"/>
</dbReference>
<dbReference type="InterPro" id="IPR050555">
    <property type="entry name" value="Bact_Solute-Bind_Prot2"/>
</dbReference>
<comment type="subcellular location">
    <subcellularLocation>
        <location evidence="1">Cell envelope</location>
    </subcellularLocation>
</comment>
<dbReference type="Gene3D" id="3.40.50.2300">
    <property type="match status" value="2"/>
</dbReference>
<dbReference type="CDD" id="cd06305">
    <property type="entry name" value="PBP1_methylthioribose_binding-like"/>
    <property type="match status" value="1"/>
</dbReference>
<evidence type="ECO:0000256" key="4">
    <source>
        <dbReference type="SAM" id="SignalP"/>
    </source>
</evidence>
<evidence type="ECO:0000256" key="3">
    <source>
        <dbReference type="SAM" id="MobiDB-lite"/>
    </source>
</evidence>
<dbReference type="GO" id="GO:0030288">
    <property type="term" value="C:outer membrane-bounded periplasmic space"/>
    <property type="evidence" value="ECO:0007669"/>
    <property type="project" value="TreeGrafter"/>
</dbReference>
<dbReference type="InterPro" id="IPR025997">
    <property type="entry name" value="SBP_2_dom"/>
</dbReference>
<dbReference type="PROSITE" id="PS51257">
    <property type="entry name" value="PROKAR_LIPOPROTEIN"/>
    <property type="match status" value="1"/>
</dbReference>